<name>A0ABT3TPD2_9ACTN</name>
<dbReference type="Pfam" id="PF07398">
    <property type="entry name" value="MDMPI_C"/>
    <property type="match status" value="1"/>
</dbReference>
<feature type="domain" description="MDMPI C-terminal" evidence="1">
    <location>
        <begin position="160"/>
        <end position="265"/>
    </location>
</feature>
<dbReference type="InterPro" id="IPR017517">
    <property type="entry name" value="Maleyloyr_isom"/>
</dbReference>
<proteinExistence type="predicted"/>
<sequence>MTDDDMRHAPGRLSHDRYCDEIIAQTDLLRSHLTGADLGMAVPTCPDWTLRDLAAHVGGAHRWVETIVRTRATERVSLREILSAVEPVRDGDPAALDAWLAEGARLLVDVLREAGPGLACWSWGWESHSGFWARRMTHETLIHRADAALTVGAAYEAAPEVAADALDEWLRIVRFFQDAGIKEDIAQLKAGGRTLHLHATDTAPEIAAEWLIELGDDGIAWSRAHEKADAALRGPLTDVLLTLLRREPLTDGGRVEVLGDRELIDFWLERSAFA</sequence>
<gene>
    <name evidence="3" type="ORF">OFY01_03585</name>
</gene>
<keyword evidence="3" id="KW-0413">Isomerase</keyword>
<comment type="caution">
    <text evidence="3">The sequence shown here is derived from an EMBL/GenBank/DDBJ whole genome shotgun (WGS) entry which is preliminary data.</text>
</comment>
<accession>A0ABT3TPD2</accession>
<evidence type="ECO:0000313" key="3">
    <source>
        <dbReference type="EMBL" id="MCX3058866.1"/>
    </source>
</evidence>
<dbReference type="PANTHER" id="PTHR40758:SF1">
    <property type="entry name" value="CONSERVED PROTEIN"/>
    <property type="match status" value="1"/>
</dbReference>
<feature type="domain" description="Mycothiol-dependent maleylpyruvate isomerase metal-binding" evidence="2">
    <location>
        <begin position="20"/>
        <end position="148"/>
    </location>
</feature>
<reference evidence="3" key="1">
    <citation type="submission" date="2022-10" db="EMBL/GenBank/DDBJ databases">
        <title>Streptomyces beihaiensis sp. nov., a chitin degrading actinobacterium, isolated from shrimp pond soil.</title>
        <authorList>
            <person name="Xie J."/>
            <person name="Shen N."/>
        </authorList>
    </citation>
    <scope>NUCLEOTIDE SEQUENCE</scope>
    <source>
        <strain evidence="3">GXMU-J5</strain>
    </source>
</reference>
<evidence type="ECO:0000259" key="2">
    <source>
        <dbReference type="Pfam" id="PF11716"/>
    </source>
</evidence>
<dbReference type="GO" id="GO:0016853">
    <property type="term" value="F:isomerase activity"/>
    <property type="evidence" value="ECO:0007669"/>
    <property type="project" value="UniProtKB-KW"/>
</dbReference>
<protein>
    <submittedName>
        <fullName evidence="3">Maleylpyruvate isomerase family mycothiol-dependent enzyme</fullName>
    </submittedName>
</protein>
<dbReference type="PANTHER" id="PTHR40758">
    <property type="entry name" value="CONSERVED PROTEIN"/>
    <property type="match status" value="1"/>
</dbReference>
<evidence type="ECO:0000313" key="4">
    <source>
        <dbReference type="Proteomes" id="UP001163064"/>
    </source>
</evidence>
<dbReference type="SUPFAM" id="SSF109854">
    <property type="entry name" value="DinB/YfiT-like putative metalloenzymes"/>
    <property type="match status" value="1"/>
</dbReference>
<dbReference type="InterPro" id="IPR034660">
    <property type="entry name" value="DinB/YfiT-like"/>
</dbReference>
<dbReference type="Proteomes" id="UP001163064">
    <property type="component" value="Unassembled WGS sequence"/>
</dbReference>
<dbReference type="Pfam" id="PF11716">
    <property type="entry name" value="MDMPI_N"/>
    <property type="match status" value="1"/>
</dbReference>
<dbReference type="InterPro" id="IPR010872">
    <property type="entry name" value="MDMPI_C-term_domain"/>
</dbReference>
<organism evidence="3 4">
    <name type="scientific">Streptomyces beihaiensis</name>
    <dbReference type="NCBI Taxonomy" id="2984495"/>
    <lineage>
        <taxon>Bacteria</taxon>
        <taxon>Bacillati</taxon>
        <taxon>Actinomycetota</taxon>
        <taxon>Actinomycetes</taxon>
        <taxon>Kitasatosporales</taxon>
        <taxon>Streptomycetaceae</taxon>
        <taxon>Streptomyces</taxon>
    </lineage>
</organism>
<dbReference type="RefSeq" id="WP_266596199.1">
    <property type="nucleotide sequence ID" value="NZ_JAPHNL010000024.1"/>
</dbReference>
<dbReference type="NCBIfam" id="TIGR03083">
    <property type="entry name" value="maleylpyruvate isomerase family mycothiol-dependent enzyme"/>
    <property type="match status" value="1"/>
</dbReference>
<keyword evidence="4" id="KW-1185">Reference proteome</keyword>
<dbReference type="InterPro" id="IPR024344">
    <property type="entry name" value="MDMPI_metal-binding"/>
</dbReference>
<dbReference type="EMBL" id="JAPHNL010000024">
    <property type="protein sequence ID" value="MCX3058866.1"/>
    <property type="molecule type" value="Genomic_DNA"/>
</dbReference>
<evidence type="ECO:0000259" key="1">
    <source>
        <dbReference type="Pfam" id="PF07398"/>
    </source>
</evidence>